<dbReference type="STRING" id="983506.L8WNE2"/>
<accession>L8WNE2</accession>
<dbReference type="Gene3D" id="1.20.58.2150">
    <property type="match status" value="1"/>
</dbReference>
<dbReference type="EMBL" id="AFRT01001742">
    <property type="protein sequence ID" value="ELU39505.1"/>
    <property type="molecule type" value="Genomic_DNA"/>
</dbReference>
<comment type="caution">
    <text evidence="2">The sequence shown here is derived from an EMBL/GenBank/DDBJ whole genome shotgun (WGS) entry which is preliminary data.</text>
</comment>
<dbReference type="OrthoDB" id="4849794at2759"/>
<protein>
    <submittedName>
        <fullName evidence="2">Uncharacterized protein</fullName>
    </submittedName>
</protein>
<proteinExistence type="predicted"/>
<evidence type="ECO:0000313" key="2">
    <source>
        <dbReference type="EMBL" id="ELU39505.1"/>
    </source>
</evidence>
<dbReference type="GO" id="GO:0016787">
    <property type="term" value="F:hydrolase activity"/>
    <property type="evidence" value="ECO:0007669"/>
    <property type="project" value="UniProtKB-KW"/>
</dbReference>
<name>L8WNE2_THACA</name>
<evidence type="ECO:0000313" key="3">
    <source>
        <dbReference type="Proteomes" id="UP000011668"/>
    </source>
</evidence>
<gene>
    <name evidence="2" type="ORF">AG1IA_06464</name>
</gene>
<dbReference type="PANTHER" id="PTHR37842">
    <property type="match status" value="1"/>
</dbReference>
<dbReference type="InterPro" id="IPR031924">
    <property type="entry name" value="GH115"/>
</dbReference>
<dbReference type="Proteomes" id="UP000011668">
    <property type="component" value="Unassembled WGS sequence"/>
</dbReference>
<keyword evidence="3" id="KW-1185">Reference proteome</keyword>
<dbReference type="Pfam" id="PF15979">
    <property type="entry name" value="Glyco_hydro_115"/>
    <property type="match status" value="2"/>
</dbReference>
<keyword evidence="1" id="KW-0378">Hydrolase</keyword>
<dbReference type="Gene3D" id="3.20.20.520">
    <property type="entry name" value="Glycosyl hydrolase family 115"/>
    <property type="match status" value="2"/>
</dbReference>
<organism evidence="2 3">
    <name type="scientific">Thanatephorus cucumeris (strain AG1-IA)</name>
    <name type="common">Rice sheath blight fungus</name>
    <name type="synonym">Rhizoctonia solani</name>
    <dbReference type="NCBI Taxonomy" id="983506"/>
    <lineage>
        <taxon>Eukaryota</taxon>
        <taxon>Fungi</taxon>
        <taxon>Dikarya</taxon>
        <taxon>Basidiomycota</taxon>
        <taxon>Agaricomycotina</taxon>
        <taxon>Agaricomycetes</taxon>
        <taxon>Cantharellales</taxon>
        <taxon>Ceratobasidiaceae</taxon>
        <taxon>Rhizoctonia</taxon>
        <taxon>Rhizoctonia solani AG-1</taxon>
    </lineage>
</organism>
<dbReference type="AlphaFoldDB" id="L8WNE2"/>
<reference evidence="2 3" key="1">
    <citation type="journal article" date="2013" name="Nat. Commun.">
        <title>The evolution and pathogenic mechanisms of the rice sheath blight pathogen.</title>
        <authorList>
            <person name="Zheng A."/>
            <person name="Lin R."/>
            <person name="Xu L."/>
            <person name="Qin P."/>
            <person name="Tang C."/>
            <person name="Ai P."/>
            <person name="Zhang D."/>
            <person name="Liu Y."/>
            <person name="Sun Z."/>
            <person name="Feng H."/>
            <person name="Wang Y."/>
            <person name="Chen Y."/>
            <person name="Liang X."/>
            <person name="Fu R."/>
            <person name="Li Q."/>
            <person name="Zhang J."/>
            <person name="Yu X."/>
            <person name="Xie Z."/>
            <person name="Ding L."/>
            <person name="Guan P."/>
            <person name="Tang J."/>
            <person name="Liang Y."/>
            <person name="Wang S."/>
            <person name="Deng Q."/>
            <person name="Li S."/>
            <person name="Zhu J."/>
            <person name="Wang L."/>
            <person name="Liu H."/>
            <person name="Li P."/>
        </authorList>
    </citation>
    <scope>NUCLEOTIDE SEQUENCE [LARGE SCALE GENOMIC DNA]</scope>
    <source>
        <strain evidence="3">AG-1 IA</strain>
    </source>
</reference>
<dbReference type="OMA" id="WISTIQL"/>
<sequence>MNEGAVWAPRGTTWRLAERGLFTFSEFAMLLPRSLILGLALLRPVFTISSGNCVSFDSKAGGFQVAATGSARVLVAPNEWPGVVRAAGDFAKDLSTVTGKTLTVVNATSSTASQTKTPIIVGTLGHSDLIAAVVNSTKLDVSAVSGKWESYIAQQVSDPLPGIDKAYVIVGSDKRGKSNRHYIWTLRAERAVGCEPLVLVGRRSYTKTLQCVLYRHLRTWRTDCEISGNMWVKSAIDVSELINLIKPYPVINDEQPAIQSWAQEKFTNDDAANGALADHYGIVMGTSHQEPMARSTPSQLHCSRNMLRRYLIYIKMNGTDQGVQRVVSYVPLEESTNIKNLETVVDAQRKILSQDGMRVPDDVILLWADDNWGNIRRFPLENERNRTGGAGVYYHVRFDYVGNPRDYKWIQTTQLEKVNEQMVLASDRGANSMWIVNVGDLKPYEMAIEYFIALGRDVNRWRERSIGNDSIETFVTQWATREFNLPSKSTEIAGLVRNMTRMNARRKHELLNTTTYSLVNYHEAENIVAAWKDMLSRSDAIYKSLPSGAKPAYFQLVTNDLADQAVKIFDSDWELEDQYHKLLGGRLLSKQLNCDSNLTIAR</sequence>
<evidence type="ECO:0000256" key="1">
    <source>
        <dbReference type="ARBA" id="ARBA00022801"/>
    </source>
</evidence>
<dbReference type="PANTHER" id="PTHR37842:SF2">
    <property type="entry name" value="GYLCOSYL HYDROLASE 115 C-TERMINAL DOMAIN-CONTAINING PROTEIN"/>
    <property type="match status" value="1"/>
</dbReference>
<dbReference type="Gene3D" id="3.30.379.10">
    <property type="entry name" value="Chitobiase/beta-hexosaminidase domain 2-like"/>
    <property type="match status" value="1"/>
</dbReference>
<dbReference type="HOGENOM" id="CLU_004852_3_0_1"/>
<dbReference type="InterPro" id="IPR042301">
    <property type="entry name" value="GH115_sf"/>
</dbReference>
<dbReference type="InterPro" id="IPR029018">
    <property type="entry name" value="Hex-like_dom2"/>
</dbReference>